<dbReference type="Proteomes" id="UP001239111">
    <property type="component" value="Chromosome 2"/>
</dbReference>
<accession>A0ACC2P5H3</accession>
<protein>
    <submittedName>
        <fullName evidence="1">Uncharacterized protein</fullName>
    </submittedName>
</protein>
<name>A0ACC2P5H3_9HYME</name>
<evidence type="ECO:0000313" key="2">
    <source>
        <dbReference type="Proteomes" id="UP001239111"/>
    </source>
</evidence>
<proteinExistence type="predicted"/>
<sequence length="131" mass="15162">MAQQQPGIKSSLLSTVYAFWEASKTRPKFKTGDYVRISGYKTVFSRGYTANWGTEIFRISRVNHHEWPVTYHLKNSDKKPIPGCFYEQELSEVRDSGVYLVERVLKKIMEYWSGNNGKMSERIQLTSISGN</sequence>
<gene>
    <name evidence="1" type="ORF">QAD02_012812</name>
</gene>
<keyword evidence="2" id="KW-1185">Reference proteome</keyword>
<dbReference type="EMBL" id="CM056742">
    <property type="protein sequence ID" value="KAJ8677025.1"/>
    <property type="molecule type" value="Genomic_DNA"/>
</dbReference>
<comment type="caution">
    <text evidence="1">The sequence shown here is derived from an EMBL/GenBank/DDBJ whole genome shotgun (WGS) entry which is preliminary data.</text>
</comment>
<reference evidence="1" key="1">
    <citation type="submission" date="2023-04" db="EMBL/GenBank/DDBJ databases">
        <title>A chromosome-level genome assembly of the parasitoid wasp Eretmocerus hayati.</title>
        <authorList>
            <person name="Zhong Y."/>
            <person name="Liu S."/>
            <person name="Liu Y."/>
        </authorList>
    </citation>
    <scope>NUCLEOTIDE SEQUENCE</scope>
    <source>
        <strain evidence="1">ZJU_SS_LIU_2023</strain>
    </source>
</reference>
<organism evidence="1 2">
    <name type="scientific">Eretmocerus hayati</name>
    <dbReference type="NCBI Taxonomy" id="131215"/>
    <lineage>
        <taxon>Eukaryota</taxon>
        <taxon>Metazoa</taxon>
        <taxon>Ecdysozoa</taxon>
        <taxon>Arthropoda</taxon>
        <taxon>Hexapoda</taxon>
        <taxon>Insecta</taxon>
        <taxon>Pterygota</taxon>
        <taxon>Neoptera</taxon>
        <taxon>Endopterygota</taxon>
        <taxon>Hymenoptera</taxon>
        <taxon>Apocrita</taxon>
        <taxon>Proctotrupomorpha</taxon>
        <taxon>Chalcidoidea</taxon>
        <taxon>Aphelinidae</taxon>
        <taxon>Aphelininae</taxon>
        <taxon>Eretmocerus</taxon>
    </lineage>
</organism>
<evidence type="ECO:0000313" key="1">
    <source>
        <dbReference type="EMBL" id="KAJ8677025.1"/>
    </source>
</evidence>